<name>A0A517TY21_9BACT</name>
<evidence type="ECO:0000313" key="1">
    <source>
        <dbReference type="EMBL" id="QDT73259.1"/>
    </source>
</evidence>
<dbReference type="AlphaFoldDB" id="A0A517TY21"/>
<accession>A0A517TY21</accession>
<sequence length="108" mass="11316">MVGGRLYAQPSHPPNTVLDRGLGTLQGSTGLTSHPTIASINGNLRVMGNLNIGRSPGLLAVGARVPGTHAIDEIVRASRKVVRFHGMLRCGALSGRDQPAMPAFMCFA</sequence>
<protein>
    <submittedName>
        <fullName evidence="1">Uncharacterized protein</fullName>
    </submittedName>
</protein>
<dbReference type="EMBL" id="CP036339">
    <property type="protein sequence ID" value="QDT73259.1"/>
    <property type="molecule type" value="Genomic_DNA"/>
</dbReference>
<evidence type="ECO:0000313" key="2">
    <source>
        <dbReference type="Proteomes" id="UP000317909"/>
    </source>
</evidence>
<gene>
    <name evidence="1" type="ORF">I41_24480</name>
</gene>
<dbReference type="KEGG" id="llh:I41_24480"/>
<dbReference type="Proteomes" id="UP000317909">
    <property type="component" value="Chromosome"/>
</dbReference>
<organism evidence="1 2">
    <name type="scientific">Lacipirellula limnantheis</name>
    <dbReference type="NCBI Taxonomy" id="2528024"/>
    <lineage>
        <taxon>Bacteria</taxon>
        <taxon>Pseudomonadati</taxon>
        <taxon>Planctomycetota</taxon>
        <taxon>Planctomycetia</taxon>
        <taxon>Pirellulales</taxon>
        <taxon>Lacipirellulaceae</taxon>
        <taxon>Lacipirellula</taxon>
    </lineage>
</organism>
<reference evidence="1 2" key="1">
    <citation type="submission" date="2019-02" db="EMBL/GenBank/DDBJ databases">
        <title>Deep-cultivation of Planctomycetes and their phenomic and genomic characterization uncovers novel biology.</title>
        <authorList>
            <person name="Wiegand S."/>
            <person name="Jogler M."/>
            <person name="Boedeker C."/>
            <person name="Pinto D."/>
            <person name="Vollmers J."/>
            <person name="Rivas-Marin E."/>
            <person name="Kohn T."/>
            <person name="Peeters S.H."/>
            <person name="Heuer A."/>
            <person name="Rast P."/>
            <person name="Oberbeckmann S."/>
            <person name="Bunk B."/>
            <person name="Jeske O."/>
            <person name="Meyerdierks A."/>
            <person name="Storesund J.E."/>
            <person name="Kallscheuer N."/>
            <person name="Luecker S."/>
            <person name="Lage O.M."/>
            <person name="Pohl T."/>
            <person name="Merkel B.J."/>
            <person name="Hornburger P."/>
            <person name="Mueller R.-W."/>
            <person name="Bruemmer F."/>
            <person name="Labrenz M."/>
            <person name="Spormann A.M."/>
            <person name="Op den Camp H."/>
            <person name="Overmann J."/>
            <person name="Amann R."/>
            <person name="Jetten M.S.M."/>
            <person name="Mascher T."/>
            <person name="Medema M.H."/>
            <person name="Devos D.P."/>
            <person name="Kaster A.-K."/>
            <person name="Ovreas L."/>
            <person name="Rohde M."/>
            <person name="Galperin M.Y."/>
            <person name="Jogler C."/>
        </authorList>
    </citation>
    <scope>NUCLEOTIDE SEQUENCE [LARGE SCALE GENOMIC DNA]</scope>
    <source>
        <strain evidence="1 2">I41</strain>
    </source>
</reference>
<keyword evidence="2" id="KW-1185">Reference proteome</keyword>
<proteinExistence type="predicted"/>